<reference evidence="2" key="2">
    <citation type="submission" date="2019-02" db="EMBL/GenBank/DDBJ databases">
        <title>FDA dAtabase for Regulatory Grade micrObial Sequences (FDA-ARGOS): Supporting development and validation of Infectious Disease Dx tests.</title>
        <authorList>
            <person name="Kerrigan L."/>
            <person name="Tallon L.J."/>
            <person name="Sadzewicz L."/>
            <person name="Sengamalay N."/>
            <person name="Ott S."/>
            <person name="Godinez A."/>
            <person name="Nagaraj S."/>
            <person name="Vavikolanu K."/>
            <person name="Vyas G."/>
            <person name="Nadendla S."/>
            <person name="Aluvathingal J."/>
            <person name="Sichtig H."/>
        </authorList>
    </citation>
    <scope>NUCLEOTIDE SEQUENCE</scope>
    <source>
        <strain evidence="2">FDAARGOS_311</strain>
    </source>
</reference>
<dbReference type="VEuPathDB" id="FungiDB:ASPNIDRAFT2_1170563"/>
<organism evidence="2 3">
    <name type="scientific">Aspergillus niger</name>
    <dbReference type="NCBI Taxonomy" id="5061"/>
    <lineage>
        <taxon>Eukaryota</taxon>
        <taxon>Fungi</taxon>
        <taxon>Dikarya</taxon>
        <taxon>Ascomycota</taxon>
        <taxon>Pezizomycotina</taxon>
        <taxon>Eurotiomycetes</taxon>
        <taxon>Eurotiomycetidae</taxon>
        <taxon>Eurotiales</taxon>
        <taxon>Aspergillaceae</taxon>
        <taxon>Aspergillus</taxon>
        <taxon>Aspergillus subgen. Circumdati</taxon>
    </lineage>
</organism>
<reference evidence="4" key="4">
    <citation type="submission" date="2025-04" db="UniProtKB">
        <authorList>
            <consortium name="RefSeq"/>
        </authorList>
    </citation>
    <scope>IDENTIFICATION</scope>
</reference>
<dbReference type="eggNOG" id="ENOG502RPMB">
    <property type="taxonomic scope" value="Eukaryota"/>
</dbReference>
<dbReference type="Proteomes" id="UP000197666">
    <property type="component" value="Unassembled WGS sequence"/>
</dbReference>
<proteinExistence type="predicted"/>
<evidence type="ECO:0000313" key="4">
    <source>
        <dbReference type="RefSeq" id="XP_001396305.1"/>
    </source>
</evidence>
<dbReference type="VEuPathDB" id="FungiDB:An13g01660"/>
<reference evidence="3" key="1">
    <citation type="submission" date="2018-10" db="EMBL/GenBank/DDBJ databases">
        <title>FDA dAtabase for Regulatory Grade micrObial Sequences (FDA-ARGOS): Supporting development and validation of Infectious Disease Dx tests.</title>
        <authorList>
            <person name="Kerrigan L."/>
            <person name="Tallon L."/>
            <person name="Sadzewicz L."/>
            <person name="Sengamalay N."/>
            <person name="Ott S."/>
            <person name="Godinez A."/>
            <person name="Nagaraj S."/>
            <person name="Vavikolanu K."/>
            <person name="Nadendla S."/>
            <person name="George J."/>
            <person name="Sichtig H."/>
        </authorList>
    </citation>
    <scope>NUCLEOTIDE SEQUENCE [LARGE SCALE GENOMIC DNA]</scope>
    <source>
        <strain evidence="3">FDAARGOS_311</strain>
    </source>
</reference>
<dbReference type="Gene3D" id="2.100.10.30">
    <property type="entry name" value="Jacalin-like lectin domain"/>
    <property type="match status" value="1"/>
</dbReference>
<dbReference type="GeneID" id="4986614"/>
<dbReference type="InterPro" id="IPR036404">
    <property type="entry name" value="Jacalin-like_lectin_dom_sf"/>
</dbReference>
<evidence type="ECO:0000259" key="1">
    <source>
        <dbReference type="Pfam" id="PF01419"/>
    </source>
</evidence>
<feature type="domain" description="Jacalin-type lectin" evidence="1">
    <location>
        <begin position="10"/>
        <end position="124"/>
    </location>
</feature>
<dbReference type="VEuPathDB" id="FungiDB:M747DRAFT_292726"/>
<dbReference type="EMBL" id="NKJJ02000011">
    <property type="protein sequence ID" value="TPR05661.1"/>
    <property type="molecule type" value="Genomic_DNA"/>
</dbReference>
<reference evidence="4" key="3">
    <citation type="submission" date="2025-02" db="EMBL/GenBank/DDBJ databases">
        <authorList>
            <consortium name="NCBI Genome Project"/>
        </authorList>
    </citation>
    <scope>NUCLEOTIDE SEQUENCE</scope>
</reference>
<dbReference type="AlphaFoldDB" id="A0A254UB16"/>
<gene>
    <name evidence="4" type="ORF">An13g01660</name>
    <name evidence="2" type="ORF">CAN33_0010575</name>
</gene>
<evidence type="ECO:0000313" key="3">
    <source>
        <dbReference type="Proteomes" id="UP000197666"/>
    </source>
</evidence>
<accession>A0A254UB16</accession>
<protein>
    <recommendedName>
        <fullName evidence="1">Jacalin-type lectin domain-containing protein</fullName>
    </recommendedName>
</protein>
<dbReference type="RefSeq" id="XP_001396305.1">
    <property type="nucleotide sequence ID" value="XM_001396268.1"/>
</dbReference>
<evidence type="ECO:0000313" key="2">
    <source>
        <dbReference type="EMBL" id="TPR05661.1"/>
    </source>
</evidence>
<dbReference type="KEGG" id="ang:An13g01660"/>
<dbReference type="SUPFAM" id="SSF51101">
    <property type="entry name" value="Mannose-binding lectins"/>
    <property type="match status" value="1"/>
</dbReference>
<dbReference type="Pfam" id="PF01419">
    <property type="entry name" value="Jacalin"/>
    <property type="match status" value="1"/>
</dbReference>
<sequence>MNTFGLHQDGPFGGFGGSAYDARNNEQKVKHVNAWKAHYQGYDVLGAIEFQFQNGDWSGRIGGKDPNIGYEPESYEFADDETINHMWVYAGEDDGFVNGFQFTTNRRSDPFKVGGTEGKLTELEDDELGANGEWAGATGRDNIHGADAVVDNMILYFRE</sequence>
<dbReference type="VEuPathDB" id="FungiDB:ATCC64974_24880"/>
<name>A0A254UB16_ASPNG</name>
<dbReference type="InterPro" id="IPR001229">
    <property type="entry name" value="Jacalin-like_lectin_dom"/>
</dbReference>